<comment type="caution">
    <text evidence="1">The sequence shown here is derived from an EMBL/GenBank/DDBJ whole genome shotgun (WGS) entry which is preliminary data.</text>
</comment>
<reference evidence="2" key="2">
    <citation type="submission" date="2014-09" db="EMBL/GenBank/DDBJ databases">
        <authorList>
            <consortium name="NBRP consortium"/>
            <person name="Sawabe T."/>
            <person name="Meirelles P."/>
            <person name="Nakanishi M."/>
            <person name="Sayaka M."/>
            <person name="Hattori M."/>
            <person name="Ohkuma M."/>
        </authorList>
    </citation>
    <scope>NUCLEOTIDE SEQUENCE [LARGE SCALE GENOMIC DNA]</scope>
    <source>
        <strain evidence="2">JCM 19239</strain>
    </source>
</reference>
<gene>
    <name evidence="1" type="ORF">JCM19239_5118</name>
</gene>
<dbReference type="Proteomes" id="UP000029223">
    <property type="component" value="Unassembled WGS sequence"/>
</dbReference>
<sequence length="59" mass="6625">MGSEALLHTKFVGKPFVVKAETHGRIDHLDHVKTLYFREDAITVFDQSTGNALERIAVN</sequence>
<accession>A0ABQ0J8Y7</accession>
<proteinExistence type="predicted"/>
<keyword evidence="2" id="KW-1185">Reference proteome</keyword>
<dbReference type="Gene3D" id="2.40.50.100">
    <property type="match status" value="1"/>
</dbReference>
<evidence type="ECO:0000313" key="1">
    <source>
        <dbReference type="EMBL" id="GAL25228.1"/>
    </source>
</evidence>
<organism evidence="1 2">
    <name type="scientific">Vibrio variabilis</name>
    <dbReference type="NCBI Taxonomy" id="990271"/>
    <lineage>
        <taxon>Bacteria</taxon>
        <taxon>Pseudomonadati</taxon>
        <taxon>Pseudomonadota</taxon>
        <taxon>Gammaproteobacteria</taxon>
        <taxon>Vibrionales</taxon>
        <taxon>Vibrionaceae</taxon>
        <taxon>Vibrio</taxon>
    </lineage>
</organism>
<reference evidence="2" key="1">
    <citation type="submission" date="2014-09" db="EMBL/GenBank/DDBJ databases">
        <title>Vibrio variabilis JCM 19239. (C206) whole genome shotgun sequence.</title>
        <authorList>
            <person name="Sawabe T."/>
            <person name="Meirelles P."/>
            <person name="Nakanishi M."/>
            <person name="Sayaka M."/>
            <person name="Hattori M."/>
            <person name="Ohkuma M."/>
        </authorList>
    </citation>
    <scope>NUCLEOTIDE SEQUENCE [LARGE SCALE GENOMIC DNA]</scope>
    <source>
        <strain evidence="2">JCM 19239</strain>
    </source>
</reference>
<name>A0ABQ0J8Y7_9VIBR</name>
<evidence type="ECO:0000313" key="2">
    <source>
        <dbReference type="Proteomes" id="UP000029223"/>
    </source>
</evidence>
<dbReference type="Gene3D" id="2.40.50.140">
    <property type="entry name" value="Nucleic acid-binding proteins"/>
    <property type="match status" value="1"/>
</dbReference>
<protein>
    <submittedName>
        <fullName evidence="1">Uncharacterized protein</fullName>
    </submittedName>
</protein>
<dbReference type="EMBL" id="BBMS01000008">
    <property type="protein sequence ID" value="GAL25228.1"/>
    <property type="molecule type" value="Genomic_DNA"/>
</dbReference>
<dbReference type="InterPro" id="IPR012340">
    <property type="entry name" value="NA-bd_OB-fold"/>
</dbReference>